<dbReference type="Gene3D" id="1.20.144.10">
    <property type="entry name" value="Phosphatidic acid phosphatase type 2/haloperoxidase"/>
    <property type="match status" value="2"/>
</dbReference>
<gene>
    <name evidence="3" type="ORF">JMA_04340</name>
</gene>
<feature type="transmembrane region" description="Helical" evidence="1">
    <location>
        <begin position="140"/>
        <end position="158"/>
    </location>
</feature>
<dbReference type="AlphaFoldDB" id="A0A0B5AI65"/>
<evidence type="ECO:0000256" key="1">
    <source>
        <dbReference type="SAM" id="Phobius"/>
    </source>
</evidence>
<reference evidence="3 4" key="1">
    <citation type="submission" date="2014-08" db="EMBL/GenBank/DDBJ databases">
        <title>Complete genome of a marine bacteria Jeotgalibacillus malaysiensis.</title>
        <authorList>
            <person name="Yaakop A.S."/>
            <person name="Chan K.-G."/>
            <person name="Goh K.M."/>
        </authorList>
    </citation>
    <scope>NUCLEOTIDE SEQUENCE [LARGE SCALE GENOMIC DNA]</scope>
    <source>
        <strain evidence="3 4">D5</strain>
    </source>
</reference>
<dbReference type="HOGENOM" id="CLU_072573_3_0_9"/>
<evidence type="ECO:0000313" key="4">
    <source>
        <dbReference type="Proteomes" id="UP000031449"/>
    </source>
</evidence>
<keyword evidence="1" id="KW-0472">Membrane</keyword>
<protein>
    <recommendedName>
        <fullName evidence="2">Phosphatidic acid phosphatase type 2/haloperoxidase domain-containing protein</fullName>
    </recommendedName>
</protein>
<dbReference type="InterPro" id="IPR036938">
    <property type="entry name" value="PAP2/HPO_sf"/>
</dbReference>
<dbReference type="STRING" id="1508404.JMA_04340"/>
<dbReference type="EMBL" id="CP009416">
    <property type="protein sequence ID" value="AJD89751.1"/>
    <property type="molecule type" value="Genomic_DNA"/>
</dbReference>
<feature type="domain" description="Phosphatidic acid phosphatase type 2/haloperoxidase" evidence="2">
    <location>
        <begin position="99"/>
        <end position="211"/>
    </location>
</feature>
<dbReference type="PANTHER" id="PTHR14969">
    <property type="entry name" value="SPHINGOSINE-1-PHOSPHATE PHOSPHOHYDROLASE"/>
    <property type="match status" value="1"/>
</dbReference>
<evidence type="ECO:0000259" key="2">
    <source>
        <dbReference type="SMART" id="SM00014"/>
    </source>
</evidence>
<sequence length="229" mass="25371">MLETLKAIPARTYILIVTALVIIGAGFYIFAELGEDVLENEKFAIDQQAAQFADSIATPGVTAFFAFITELGSVWALTTGSIIMIAVLAYFYNRKKWRIIYFIIAMGGISILITGLKAAFGRDRPNLIEQYDGTGYSFPSGHSTGPIVFYGFIIYLIIRSRMNKLGKWMINIALGILILLIAFSRLPLGVHYFTDVIGGLSLGLTWLVTCIAILEITLWRSGVKKKKEL</sequence>
<feature type="transmembrane region" description="Helical" evidence="1">
    <location>
        <begin position="12"/>
        <end position="31"/>
    </location>
</feature>
<feature type="transmembrane region" description="Helical" evidence="1">
    <location>
        <begin position="74"/>
        <end position="92"/>
    </location>
</feature>
<dbReference type="Proteomes" id="UP000031449">
    <property type="component" value="Chromosome"/>
</dbReference>
<organism evidence="3 4">
    <name type="scientific">Jeotgalibacillus malaysiensis</name>
    <dbReference type="NCBI Taxonomy" id="1508404"/>
    <lineage>
        <taxon>Bacteria</taxon>
        <taxon>Bacillati</taxon>
        <taxon>Bacillota</taxon>
        <taxon>Bacilli</taxon>
        <taxon>Bacillales</taxon>
        <taxon>Caryophanaceae</taxon>
        <taxon>Jeotgalibacillus</taxon>
    </lineage>
</organism>
<feature type="transmembrane region" description="Helical" evidence="1">
    <location>
        <begin position="99"/>
        <end position="120"/>
    </location>
</feature>
<dbReference type="OrthoDB" id="9789113at2"/>
<dbReference type="SUPFAM" id="SSF48317">
    <property type="entry name" value="Acid phosphatase/Vanadium-dependent haloperoxidase"/>
    <property type="match status" value="1"/>
</dbReference>
<dbReference type="SMART" id="SM00014">
    <property type="entry name" value="acidPPc"/>
    <property type="match status" value="1"/>
</dbReference>
<dbReference type="KEGG" id="jeo:JMA_04340"/>
<keyword evidence="4" id="KW-1185">Reference proteome</keyword>
<accession>A0A0B5AI65</accession>
<dbReference type="CDD" id="cd03392">
    <property type="entry name" value="PAP2_like_2"/>
    <property type="match status" value="1"/>
</dbReference>
<feature type="transmembrane region" description="Helical" evidence="1">
    <location>
        <begin position="196"/>
        <end position="219"/>
    </location>
</feature>
<dbReference type="PANTHER" id="PTHR14969:SF13">
    <property type="entry name" value="AT30094P"/>
    <property type="match status" value="1"/>
</dbReference>
<name>A0A0B5AI65_9BACL</name>
<dbReference type="Pfam" id="PF01569">
    <property type="entry name" value="PAP2"/>
    <property type="match status" value="1"/>
</dbReference>
<keyword evidence="1" id="KW-0812">Transmembrane</keyword>
<feature type="transmembrane region" description="Helical" evidence="1">
    <location>
        <begin position="170"/>
        <end position="190"/>
    </location>
</feature>
<keyword evidence="1" id="KW-1133">Transmembrane helix</keyword>
<dbReference type="InterPro" id="IPR000326">
    <property type="entry name" value="PAP2/HPO"/>
</dbReference>
<dbReference type="BioCyc" id="JESP1508404:G14D9-9651-MONOMER"/>
<evidence type="ECO:0000313" key="3">
    <source>
        <dbReference type="EMBL" id="AJD89751.1"/>
    </source>
</evidence>
<proteinExistence type="predicted"/>